<dbReference type="Proteomes" id="UP000700596">
    <property type="component" value="Unassembled WGS sequence"/>
</dbReference>
<name>A0A9P9IG91_9PLEO</name>
<evidence type="ECO:0000313" key="1">
    <source>
        <dbReference type="EMBL" id="KAH7119551.1"/>
    </source>
</evidence>
<dbReference type="AlphaFoldDB" id="A0A9P9IG91"/>
<proteinExistence type="predicted"/>
<protein>
    <submittedName>
        <fullName evidence="1">Uncharacterized protein</fullName>
    </submittedName>
</protein>
<keyword evidence="2" id="KW-1185">Reference proteome</keyword>
<accession>A0A9P9IG91</accession>
<comment type="caution">
    <text evidence="1">The sequence shown here is derived from an EMBL/GenBank/DDBJ whole genome shotgun (WGS) entry which is preliminary data.</text>
</comment>
<dbReference type="OrthoDB" id="5015991at2759"/>
<evidence type="ECO:0000313" key="2">
    <source>
        <dbReference type="Proteomes" id="UP000700596"/>
    </source>
</evidence>
<gene>
    <name evidence="1" type="ORF">B0J11DRAFT_440137</name>
</gene>
<organism evidence="1 2">
    <name type="scientific">Dendryphion nanum</name>
    <dbReference type="NCBI Taxonomy" id="256645"/>
    <lineage>
        <taxon>Eukaryota</taxon>
        <taxon>Fungi</taxon>
        <taxon>Dikarya</taxon>
        <taxon>Ascomycota</taxon>
        <taxon>Pezizomycotina</taxon>
        <taxon>Dothideomycetes</taxon>
        <taxon>Pleosporomycetidae</taxon>
        <taxon>Pleosporales</taxon>
        <taxon>Torulaceae</taxon>
        <taxon>Dendryphion</taxon>
    </lineage>
</organism>
<dbReference type="EMBL" id="JAGMWT010000011">
    <property type="protein sequence ID" value="KAH7119551.1"/>
    <property type="molecule type" value="Genomic_DNA"/>
</dbReference>
<reference evidence="1" key="1">
    <citation type="journal article" date="2021" name="Nat. Commun.">
        <title>Genetic determinants of endophytism in the Arabidopsis root mycobiome.</title>
        <authorList>
            <person name="Mesny F."/>
            <person name="Miyauchi S."/>
            <person name="Thiergart T."/>
            <person name="Pickel B."/>
            <person name="Atanasova L."/>
            <person name="Karlsson M."/>
            <person name="Huettel B."/>
            <person name="Barry K.W."/>
            <person name="Haridas S."/>
            <person name="Chen C."/>
            <person name="Bauer D."/>
            <person name="Andreopoulos W."/>
            <person name="Pangilinan J."/>
            <person name="LaButti K."/>
            <person name="Riley R."/>
            <person name="Lipzen A."/>
            <person name="Clum A."/>
            <person name="Drula E."/>
            <person name="Henrissat B."/>
            <person name="Kohler A."/>
            <person name="Grigoriev I.V."/>
            <person name="Martin F.M."/>
            <person name="Hacquard S."/>
        </authorList>
    </citation>
    <scope>NUCLEOTIDE SEQUENCE</scope>
    <source>
        <strain evidence="1">MPI-CAGE-CH-0243</strain>
    </source>
</reference>
<sequence length="111" mass="13784">MFFFSQYRFSCGDWKWGRFRGRCTKEHRISHSCGMKLIMDTVPTGTKCKLWKRIDTELRRRRVKMERIDQWRCESDKFYALIDKALEVVWSLNDEIFQLSRERNRRHHMLY</sequence>